<accession>A0A8S3QI30</accession>
<keyword evidence="2" id="KW-1185">Reference proteome</keyword>
<evidence type="ECO:0000313" key="1">
    <source>
        <dbReference type="EMBL" id="CAG2195979.1"/>
    </source>
</evidence>
<protein>
    <submittedName>
        <fullName evidence="1">Uncharacterized protein</fullName>
    </submittedName>
</protein>
<sequence length="159" mass="17979">MSRSLRRVGMPCRYVVPRLENYGMEPEPDQELISVTSPDLPINDHLEHLEPVVPRVRLFPVMVPKPTIIQIADGGEIVECEDICGHPDEQKSLTSWYAMPLCGPTPRSTTGWSQSQSQLSPFELPIRYHLEHFEAVVPRVRLFSVMVPKPAIIQIPDGD</sequence>
<dbReference type="Proteomes" id="UP000683360">
    <property type="component" value="Unassembled WGS sequence"/>
</dbReference>
<dbReference type="AlphaFoldDB" id="A0A8S3QI30"/>
<dbReference type="EMBL" id="CAJPWZ010000540">
    <property type="protein sequence ID" value="CAG2195979.1"/>
    <property type="molecule type" value="Genomic_DNA"/>
</dbReference>
<evidence type="ECO:0000313" key="2">
    <source>
        <dbReference type="Proteomes" id="UP000683360"/>
    </source>
</evidence>
<comment type="caution">
    <text evidence="1">The sequence shown here is derived from an EMBL/GenBank/DDBJ whole genome shotgun (WGS) entry which is preliminary data.</text>
</comment>
<proteinExistence type="predicted"/>
<name>A0A8S3QI30_MYTED</name>
<gene>
    <name evidence="1" type="ORF">MEDL_10888</name>
</gene>
<organism evidence="1 2">
    <name type="scientific">Mytilus edulis</name>
    <name type="common">Blue mussel</name>
    <dbReference type="NCBI Taxonomy" id="6550"/>
    <lineage>
        <taxon>Eukaryota</taxon>
        <taxon>Metazoa</taxon>
        <taxon>Spiralia</taxon>
        <taxon>Lophotrochozoa</taxon>
        <taxon>Mollusca</taxon>
        <taxon>Bivalvia</taxon>
        <taxon>Autobranchia</taxon>
        <taxon>Pteriomorphia</taxon>
        <taxon>Mytilida</taxon>
        <taxon>Mytiloidea</taxon>
        <taxon>Mytilidae</taxon>
        <taxon>Mytilinae</taxon>
        <taxon>Mytilus</taxon>
    </lineage>
</organism>
<dbReference type="OrthoDB" id="6172664at2759"/>
<reference evidence="1" key="1">
    <citation type="submission" date="2021-03" db="EMBL/GenBank/DDBJ databases">
        <authorList>
            <person name="Bekaert M."/>
        </authorList>
    </citation>
    <scope>NUCLEOTIDE SEQUENCE</scope>
</reference>